<feature type="domain" description="EamA" evidence="6">
    <location>
        <begin position="167"/>
        <end position="299"/>
    </location>
</feature>
<dbReference type="Proteomes" id="UP000035170">
    <property type="component" value="Unassembled WGS sequence"/>
</dbReference>
<feature type="domain" description="EamA" evidence="6">
    <location>
        <begin position="22"/>
        <end position="152"/>
    </location>
</feature>
<feature type="transmembrane region" description="Helical" evidence="5">
    <location>
        <begin position="226"/>
        <end position="249"/>
    </location>
</feature>
<dbReference type="PANTHER" id="PTHR32322">
    <property type="entry name" value="INNER MEMBRANE TRANSPORTER"/>
    <property type="match status" value="1"/>
</dbReference>
<proteinExistence type="predicted"/>
<dbReference type="SUPFAM" id="SSF103481">
    <property type="entry name" value="Multidrug resistance efflux transporter EmrE"/>
    <property type="match status" value="2"/>
</dbReference>
<evidence type="ECO:0000313" key="8">
    <source>
        <dbReference type="Proteomes" id="UP000035170"/>
    </source>
</evidence>
<organism evidence="7 8">
    <name type="scientific">Variovorax paradoxus</name>
    <dbReference type="NCBI Taxonomy" id="34073"/>
    <lineage>
        <taxon>Bacteria</taxon>
        <taxon>Pseudomonadati</taxon>
        <taxon>Pseudomonadota</taxon>
        <taxon>Betaproteobacteria</taxon>
        <taxon>Burkholderiales</taxon>
        <taxon>Comamonadaceae</taxon>
        <taxon>Variovorax</taxon>
    </lineage>
</organism>
<evidence type="ECO:0000256" key="2">
    <source>
        <dbReference type="ARBA" id="ARBA00022692"/>
    </source>
</evidence>
<feature type="transmembrane region" description="Helical" evidence="5">
    <location>
        <begin position="106"/>
        <end position="126"/>
    </location>
</feature>
<keyword evidence="4 5" id="KW-0472">Membrane</keyword>
<dbReference type="Gene3D" id="1.10.3730.20">
    <property type="match status" value="1"/>
</dbReference>
<keyword evidence="8" id="KW-1185">Reference proteome</keyword>
<feature type="transmembrane region" description="Helical" evidence="5">
    <location>
        <begin position="49"/>
        <end position="70"/>
    </location>
</feature>
<dbReference type="PANTHER" id="PTHR32322:SF9">
    <property type="entry name" value="AMINO-ACID METABOLITE EFFLUX PUMP-RELATED"/>
    <property type="match status" value="1"/>
</dbReference>
<feature type="transmembrane region" description="Helical" evidence="5">
    <location>
        <begin position="138"/>
        <end position="158"/>
    </location>
</feature>
<comment type="subcellular location">
    <subcellularLocation>
        <location evidence="1">Membrane</location>
        <topology evidence="1">Multi-pass membrane protein</topology>
    </subcellularLocation>
</comment>
<feature type="transmembrane region" description="Helical" evidence="5">
    <location>
        <begin position="261"/>
        <end position="277"/>
    </location>
</feature>
<dbReference type="GO" id="GO:0016020">
    <property type="term" value="C:membrane"/>
    <property type="evidence" value="ECO:0007669"/>
    <property type="project" value="UniProtKB-SubCell"/>
</dbReference>
<comment type="caution">
    <text evidence="7">The sequence shown here is derived from an EMBL/GenBank/DDBJ whole genome shotgun (WGS) entry which is preliminary data.</text>
</comment>
<protein>
    <submittedName>
        <fullName evidence="7">Putative inner membrane transporter YedA</fullName>
    </submittedName>
</protein>
<dbReference type="InterPro" id="IPR050638">
    <property type="entry name" value="AA-Vitamin_Transporters"/>
</dbReference>
<evidence type="ECO:0000313" key="7">
    <source>
        <dbReference type="EMBL" id="KLN54203.1"/>
    </source>
</evidence>
<dbReference type="PATRIC" id="fig|34073.19.peg.4654"/>
<gene>
    <name evidence="7" type="primary">yedA3</name>
    <name evidence="7" type="ORF">VPARA_45520</name>
</gene>
<dbReference type="Pfam" id="PF00892">
    <property type="entry name" value="EamA"/>
    <property type="match status" value="2"/>
</dbReference>
<keyword evidence="3 5" id="KW-1133">Transmembrane helix</keyword>
<dbReference type="EMBL" id="JZWI01000025">
    <property type="protein sequence ID" value="KLN54203.1"/>
    <property type="molecule type" value="Genomic_DNA"/>
</dbReference>
<feature type="transmembrane region" description="Helical" evidence="5">
    <location>
        <begin position="196"/>
        <end position="214"/>
    </location>
</feature>
<evidence type="ECO:0000256" key="1">
    <source>
        <dbReference type="ARBA" id="ARBA00004141"/>
    </source>
</evidence>
<reference evidence="7 8" key="1">
    <citation type="submission" date="2015-03" db="EMBL/GenBank/DDBJ databases">
        <title>Genome sequence of Variovorax paradoxus TBEA6.</title>
        <authorList>
            <person name="Poehlein A."/>
            <person name="Schuldes J."/>
            <person name="Wuebbeler J.H."/>
            <person name="Hiessl S."/>
            <person name="Steinbuechel A."/>
            <person name="Daniel R."/>
        </authorList>
    </citation>
    <scope>NUCLEOTIDE SEQUENCE [LARGE SCALE GENOMIC DNA]</scope>
    <source>
        <strain evidence="7 8">TBEA6</strain>
    </source>
</reference>
<feature type="transmembrane region" description="Helical" evidence="5">
    <location>
        <begin position="283"/>
        <end position="302"/>
    </location>
</feature>
<name>A0A0H2LVB4_VARPD</name>
<feature type="transmembrane region" description="Helical" evidence="5">
    <location>
        <begin position="82"/>
        <end position="100"/>
    </location>
</feature>
<evidence type="ECO:0000256" key="5">
    <source>
        <dbReference type="SAM" id="Phobius"/>
    </source>
</evidence>
<dbReference type="InterPro" id="IPR037185">
    <property type="entry name" value="EmrE-like"/>
</dbReference>
<dbReference type="AlphaFoldDB" id="A0A0H2LVB4"/>
<evidence type="ECO:0000256" key="3">
    <source>
        <dbReference type="ARBA" id="ARBA00022989"/>
    </source>
</evidence>
<dbReference type="InterPro" id="IPR000620">
    <property type="entry name" value="EamA_dom"/>
</dbReference>
<feature type="transmembrane region" description="Helical" evidence="5">
    <location>
        <begin position="20"/>
        <end position="37"/>
    </location>
</feature>
<evidence type="ECO:0000259" key="6">
    <source>
        <dbReference type="Pfam" id="PF00892"/>
    </source>
</evidence>
<accession>A0A0H2LVB4</accession>
<feature type="transmembrane region" description="Helical" evidence="5">
    <location>
        <begin position="164"/>
        <end position="184"/>
    </location>
</feature>
<sequence length="360" mass="37536">MQTIPLATAGKPPSRIAFEWALLAVLATCWGASYTFIKIGVQTLPPVTLIAARTLIAGLLLLALLCLRGVRLPREPAMWGRFALQACLNSVLPFTLIAWAERSVDSGLATILNSTSPIFIFLLGLGMGGAEKPTLRRLFGVGAGLAGICLIVGFEALNGLGHSLLAQLGLVAAAVCYGCAAMFGRVFKGLDPMVPAAGSLLCGAAMLLPASLAIDRPWTLAPSAASMVAVLALAVLSTALAFTIYFRLIKTLGPMSTAAQAYLRVPVGVMIGVVFLGEALSPTAWLGLACIMAGVVAMTMAARGRTATLRGRATCRNACPTAPAATSPLKNFAPGPAFFTRLLDARSYAAGFSIRQHFFR</sequence>
<evidence type="ECO:0000256" key="4">
    <source>
        <dbReference type="ARBA" id="ARBA00023136"/>
    </source>
</evidence>
<keyword evidence="2 5" id="KW-0812">Transmembrane</keyword>